<dbReference type="AlphaFoldDB" id="A0A1L9RLW0"/>
<proteinExistence type="predicted"/>
<evidence type="ECO:0000313" key="3">
    <source>
        <dbReference type="Proteomes" id="UP000184383"/>
    </source>
</evidence>
<dbReference type="RefSeq" id="XP_040689616.1">
    <property type="nucleotide sequence ID" value="XM_040830964.1"/>
</dbReference>
<gene>
    <name evidence="2" type="ORF">ASPWEDRAFT_172725</name>
</gene>
<evidence type="ECO:0000313" key="2">
    <source>
        <dbReference type="EMBL" id="OJJ35940.1"/>
    </source>
</evidence>
<keyword evidence="3" id="KW-1185">Reference proteome</keyword>
<accession>A0A1L9RLW0</accession>
<feature type="chain" id="PRO_5012159987" evidence="1">
    <location>
        <begin position="23"/>
        <end position="311"/>
    </location>
</feature>
<protein>
    <submittedName>
        <fullName evidence="2">Uncharacterized protein</fullName>
    </submittedName>
</protein>
<dbReference type="EMBL" id="KV878212">
    <property type="protein sequence ID" value="OJJ35940.1"/>
    <property type="molecule type" value="Genomic_DNA"/>
</dbReference>
<dbReference type="GeneID" id="63746812"/>
<dbReference type="Proteomes" id="UP000184383">
    <property type="component" value="Unassembled WGS sequence"/>
</dbReference>
<feature type="signal peptide" evidence="1">
    <location>
        <begin position="1"/>
        <end position="22"/>
    </location>
</feature>
<organism evidence="2 3">
    <name type="scientific">Aspergillus wentii DTO 134E9</name>
    <dbReference type="NCBI Taxonomy" id="1073089"/>
    <lineage>
        <taxon>Eukaryota</taxon>
        <taxon>Fungi</taxon>
        <taxon>Dikarya</taxon>
        <taxon>Ascomycota</taxon>
        <taxon>Pezizomycotina</taxon>
        <taxon>Eurotiomycetes</taxon>
        <taxon>Eurotiomycetidae</taxon>
        <taxon>Eurotiales</taxon>
        <taxon>Aspergillaceae</taxon>
        <taxon>Aspergillus</taxon>
        <taxon>Aspergillus subgen. Cremei</taxon>
    </lineage>
</organism>
<sequence>MRSSYVRFAILATLSSLSGTFGRAIPSDQLPGSYAATDLTQGQAKDLSSENAANWANGIKRHEDSIPVVDIGIAERANDLDDDNSHTEIVPRNTAHWSTYVHKGKKLMDELDKAKKHKTNKNEWRKFNDKTKWTKKEDTHKTLPSEVGAAMNKDGISHSESGHYKFWEAKSAHHGATYQGFFDSSEKPKAMVETFLSKGHGADLEISEVGFQLAGWALDDGEDALKHLQYIYKPGIKNPTSKSIMDQAYAKSTKKDEEVFKHGTDEFNALVGTPNGAVAARMLTDHAGLLGKTIDEIHLYHSKGMMVFKLK</sequence>
<dbReference type="OrthoDB" id="5337308at2759"/>
<keyword evidence="1" id="KW-0732">Signal</keyword>
<reference evidence="3" key="1">
    <citation type="journal article" date="2017" name="Genome Biol.">
        <title>Comparative genomics reveals high biological diversity and specific adaptations in the industrially and medically important fungal genus Aspergillus.</title>
        <authorList>
            <person name="de Vries R.P."/>
            <person name="Riley R."/>
            <person name="Wiebenga A."/>
            <person name="Aguilar-Osorio G."/>
            <person name="Amillis S."/>
            <person name="Uchima C.A."/>
            <person name="Anderluh G."/>
            <person name="Asadollahi M."/>
            <person name="Askin M."/>
            <person name="Barry K."/>
            <person name="Battaglia E."/>
            <person name="Bayram O."/>
            <person name="Benocci T."/>
            <person name="Braus-Stromeyer S.A."/>
            <person name="Caldana C."/>
            <person name="Canovas D."/>
            <person name="Cerqueira G.C."/>
            <person name="Chen F."/>
            <person name="Chen W."/>
            <person name="Choi C."/>
            <person name="Clum A."/>
            <person name="Dos Santos R.A."/>
            <person name="Damasio A.R."/>
            <person name="Diallinas G."/>
            <person name="Emri T."/>
            <person name="Fekete E."/>
            <person name="Flipphi M."/>
            <person name="Freyberg S."/>
            <person name="Gallo A."/>
            <person name="Gournas C."/>
            <person name="Habgood R."/>
            <person name="Hainaut M."/>
            <person name="Harispe M.L."/>
            <person name="Henrissat B."/>
            <person name="Hilden K.S."/>
            <person name="Hope R."/>
            <person name="Hossain A."/>
            <person name="Karabika E."/>
            <person name="Karaffa L."/>
            <person name="Karanyi Z."/>
            <person name="Krasevec N."/>
            <person name="Kuo A."/>
            <person name="Kusch H."/>
            <person name="LaButti K."/>
            <person name="Lagendijk E.L."/>
            <person name="Lapidus A."/>
            <person name="Levasseur A."/>
            <person name="Lindquist E."/>
            <person name="Lipzen A."/>
            <person name="Logrieco A.F."/>
            <person name="MacCabe A."/>
            <person name="Maekelae M.R."/>
            <person name="Malavazi I."/>
            <person name="Melin P."/>
            <person name="Meyer V."/>
            <person name="Mielnichuk N."/>
            <person name="Miskei M."/>
            <person name="Molnar A.P."/>
            <person name="Mule G."/>
            <person name="Ngan C.Y."/>
            <person name="Orejas M."/>
            <person name="Orosz E."/>
            <person name="Ouedraogo J.P."/>
            <person name="Overkamp K.M."/>
            <person name="Park H.-S."/>
            <person name="Perrone G."/>
            <person name="Piumi F."/>
            <person name="Punt P.J."/>
            <person name="Ram A.F."/>
            <person name="Ramon A."/>
            <person name="Rauscher S."/>
            <person name="Record E."/>
            <person name="Riano-Pachon D.M."/>
            <person name="Robert V."/>
            <person name="Roehrig J."/>
            <person name="Ruller R."/>
            <person name="Salamov A."/>
            <person name="Salih N.S."/>
            <person name="Samson R.A."/>
            <person name="Sandor E."/>
            <person name="Sanguinetti M."/>
            <person name="Schuetze T."/>
            <person name="Sepcic K."/>
            <person name="Shelest E."/>
            <person name="Sherlock G."/>
            <person name="Sophianopoulou V."/>
            <person name="Squina F.M."/>
            <person name="Sun H."/>
            <person name="Susca A."/>
            <person name="Todd R.B."/>
            <person name="Tsang A."/>
            <person name="Unkles S.E."/>
            <person name="van de Wiele N."/>
            <person name="van Rossen-Uffink D."/>
            <person name="Oliveira J.V."/>
            <person name="Vesth T.C."/>
            <person name="Visser J."/>
            <person name="Yu J.-H."/>
            <person name="Zhou M."/>
            <person name="Andersen M.R."/>
            <person name="Archer D.B."/>
            <person name="Baker S.E."/>
            <person name="Benoit I."/>
            <person name="Brakhage A.A."/>
            <person name="Braus G.H."/>
            <person name="Fischer R."/>
            <person name="Frisvad J.C."/>
            <person name="Goldman G.H."/>
            <person name="Houbraken J."/>
            <person name="Oakley B."/>
            <person name="Pocsi I."/>
            <person name="Scazzocchio C."/>
            <person name="Seiboth B."/>
            <person name="vanKuyk P.A."/>
            <person name="Wortman J."/>
            <person name="Dyer P.S."/>
            <person name="Grigoriev I.V."/>
        </authorList>
    </citation>
    <scope>NUCLEOTIDE SEQUENCE [LARGE SCALE GENOMIC DNA]</scope>
    <source>
        <strain evidence="3">DTO 134E9</strain>
    </source>
</reference>
<evidence type="ECO:0000256" key="1">
    <source>
        <dbReference type="SAM" id="SignalP"/>
    </source>
</evidence>
<dbReference type="VEuPathDB" id="FungiDB:ASPWEDRAFT_172725"/>
<name>A0A1L9RLW0_ASPWE</name>